<gene>
    <name evidence="3" type="ORF">THAOC_02109</name>
</gene>
<protein>
    <submittedName>
        <fullName evidence="3">Uncharacterized protein</fullName>
    </submittedName>
</protein>
<evidence type="ECO:0000256" key="2">
    <source>
        <dbReference type="SAM" id="MobiDB-lite"/>
    </source>
</evidence>
<keyword evidence="4" id="KW-1185">Reference proteome</keyword>
<feature type="coiled-coil region" evidence="1">
    <location>
        <begin position="89"/>
        <end position="122"/>
    </location>
</feature>
<dbReference type="EMBL" id="AGNL01002505">
    <property type="protein sequence ID" value="EJK76142.1"/>
    <property type="molecule type" value="Genomic_DNA"/>
</dbReference>
<feature type="region of interest" description="Disordered" evidence="2">
    <location>
        <begin position="1"/>
        <end position="58"/>
    </location>
</feature>
<feature type="compositionally biased region" description="Low complexity" evidence="2">
    <location>
        <begin position="1"/>
        <end position="13"/>
    </location>
</feature>
<feature type="compositionally biased region" description="Basic residues" evidence="2">
    <location>
        <begin position="20"/>
        <end position="35"/>
    </location>
</feature>
<comment type="caution">
    <text evidence="3">The sequence shown here is derived from an EMBL/GenBank/DDBJ whole genome shotgun (WGS) entry which is preliminary data.</text>
</comment>
<dbReference type="Proteomes" id="UP000266841">
    <property type="component" value="Unassembled WGS sequence"/>
</dbReference>
<feature type="compositionally biased region" description="Polar residues" evidence="2">
    <location>
        <begin position="298"/>
        <end position="311"/>
    </location>
</feature>
<sequence>MYSDCSWSSSSSPSDDDRQRRRRDRRRQTTRRRRREIPLYEESYGRGRIGGGDHHRDPENISLQLLGSKVLSPLVLGRDSDKIKSPSAARLLERLVDDAELRNKKQRHAKELRNLVQFLDQELKAAKPEKRDQLKILQKQHDHEVNDLLEFLETELYECNERHAKRRSLLEDKLEKFETFFNKETARYSEETRRLQGELRAAKERATHYERSLRDEGNASERLQKEVQLLRGQLAEKENRIVELENRVLQQESKAPATHPHETRWRSRDRDRPPIHPDSLWDEASGLTETSDFEEVGSKQQRNYERTTSMGGSRAARQRCQRESRELSVSFSDELVVNRSASTGTLPMAAHDSLTRKLERMYLNDR</sequence>
<accession>K0TQJ2</accession>
<feature type="region of interest" description="Disordered" evidence="2">
    <location>
        <begin position="247"/>
        <end position="319"/>
    </location>
</feature>
<feature type="compositionally biased region" description="Basic and acidic residues" evidence="2">
    <location>
        <begin position="259"/>
        <end position="275"/>
    </location>
</feature>
<organism evidence="3 4">
    <name type="scientific">Thalassiosira oceanica</name>
    <name type="common">Marine diatom</name>
    <dbReference type="NCBI Taxonomy" id="159749"/>
    <lineage>
        <taxon>Eukaryota</taxon>
        <taxon>Sar</taxon>
        <taxon>Stramenopiles</taxon>
        <taxon>Ochrophyta</taxon>
        <taxon>Bacillariophyta</taxon>
        <taxon>Coscinodiscophyceae</taxon>
        <taxon>Thalassiosirophycidae</taxon>
        <taxon>Thalassiosirales</taxon>
        <taxon>Thalassiosiraceae</taxon>
        <taxon>Thalassiosira</taxon>
    </lineage>
</organism>
<keyword evidence="1" id="KW-0175">Coiled coil</keyword>
<proteinExistence type="predicted"/>
<name>K0TQJ2_THAOC</name>
<dbReference type="AlphaFoldDB" id="K0TQJ2"/>
<reference evidence="3 4" key="1">
    <citation type="journal article" date="2012" name="Genome Biol.">
        <title>Genome and low-iron response of an oceanic diatom adapted to chronic iron limitation.</title>
        <authorList>
            <person name="Lommer M."/>
            <person name="Specht M."/>
            <person name="Roy A.S."/>
            <person name="Kraemer L."/>
            <person name="Andreson R."/>
            <person name="Gutowska M.A."/>
            <person name="Wolf J."/>
            <person name="Bergner S.V."/>
            <person name="Schilhabel M.B."/>
            <person name="Klostermeier U.C."/>
            <person name="Beiko R.G."/>
            <person name="Rosenstiel P."/>
            <person name="Hippler M."/>
            <person name="Laroche J."/>
        </authorList>
    </citation>
    <scope>NUCLEOTIDE SEQUENCE [LARGE SCALE GENOMIC DNA]</scope>
    <source>
        <strain evidence="3 4">CCMP1005</strain>
    </source>
</reference>
<evidence type="ECO:0000313" key="3">
    <source>
        <dbReference type="EMBL" id="EJK76142.1"/>
    </source>
</evidence>
<evidence type="ECO:0000313" key="4">
    <source>
        <dbReference type="Proteomes" id="UP000266841"/>
    </source>
</evidence>
<evidence type="ECO:0000256" key="1">
    <source>
        <dbReference type="SAM" id="Coils"/>
    </source>
</evidence>